<gene>
    <name evidence="1" type="ORF">CLV51_1011125</name>
</gene>
<keyword evidence="2" id="KW-1185">Reference proteome</keyword>
<evidence type="ECO:0000313" key="2">
    <source>
        <dbReference type="Proteomes" id="UP000240971"/>
    </source>
</evidence>
<evidence type="ECO:0008006" key="3">
    <source>
        <dbReference type="Google" id="ProtNLM"/>
    </source>
</evidence>
<dbReference type="RefSeq" id="WP_106527592.1">
    <property type="nucleotide sequence ID" value="NZ_PYAW01000001.1"/>
</dbReference>
<sequence length="87" mass="10283">MRVQSVAMVVGCTIHLHGASREFFLSDIAWVRHEACHVKQYLQYGRVGFLWRYFLEYLRKGYYHNRFEVAARGSEEDPAMLDDIEIV</sequence>
<comment type="caution">
    <text evidence="1">The sequence shown here is derived from an EMBL/GenBank/DDBJ whole genome shotgun (WGS) entry which is preliminary data.</text>
</comment>
<name>A0A2P8HU78_CHINA</name>
<dbReference type="AlphaFoldDB" id="A0A2P8HU78"/>
<proteinExistence type="predicted"/>
<dbReference type="EMBL" id="PYAW01000001">
    <property type="protein sequence ID" value="PSL49789.1"/>
    <property type="molecule type" value="Genomic_DNA"/>
</dbReference>
<evidence type="ECO:0000313" key="1">
    <source>
        <dbReference type="EMBL" id="PSL49789.1"/>
    </source>
</evidence>
<protein>
    <recommendedName>
        <fullName evidence="3">DUF4157 domain-containing protein</fullName>
    </recommendedName>
</protein>
<dbReference type="Proteomes" id="UP000240971">
    <property type="component" value="Unassembled WGS sequence"/>
</dbReference>
<organism evidence="1 2">
    <name type="scientific">Chitinophaga niastensis</name>
    <dbReference type="NCBI Taxonomy" id="536980"/>
    <lineage>
        <taxon>Bacteria</taxon>
        <taxon>Pseudomonadati</taxon>
        <taxon>Bacteroidota</taxon>
        <taxon>Chitinophagia</taxon>
        <taxon>Chitinophagales</taxon>
        <taxon>Chitinophagaceae</taxon>
        <taxon>Chitinophaga</taxon>
    </lineage>
</organism>
<reference evidence="1 2" key="1">
    <citation type="submission" date="2018-03" db="EMBL/GenBank/DDBJ databases">
        <title>Genomic Encyclopedia of Archaeal and Bacterial Type Strains, Phase II (KMG-II): from individual species to whole genera.</title>
        <authorList>
            <person name="Goeker M."/>
        </authorList>
    </citation>
    <scope>NUCLEOTIDE SEQUENCE [LARGE SCALE GENOMIC DNA]</scope>
    <source>
        <strain evidence="1 2">DSM 24859</strain>
    </source>
</reference>
<dbReference type="OrthoDB" id="679343at2"/>
<accession>A0A2P8HU78</accession>